<accession>A0A0J1JNN1</accession>
<organism evidence="1 2">
    <name type="scientific">Photobacterium aquae</name>
    <dbReference type="NCBI Taxonomy" id="1195763"/>
    <lineage>
        <taxon>Bacteria</taxon>
        <taxon>Pseudomonadati</taxon>
        <taxon>Pseudomonadota</taxon>
        <taxon>Gammaproteobacteria</taxon>
        <taxon>Vibrionales</taxon>
        <taxon>Vibrionaceae</taxon>
        <taxon>Photobacterium</taxon>
    </lineage>
</organism>
<comment type="caution">
    <text evidence="1">The sequence shown here is derived from an EMBL/GenBank/DDBJ whole genome shotgun (WGS) entry which is preliminary data.</text>
</comment>
<gene>
    <name evidence="1" type="ORF">ABT56_17310</name>
</gene>
<dbReference type="Proteomes" id="UP000036097">
    <property type="component" value="Unassembled WGS sequence"/>
</dbReference>
<dbReference type="EMBL" id="LDOT01000025">
    <property type="protein sequence ID" value="KLV03837.1"/>
    <property type="molecule type" value="Genomic_DNA"/>
</dbReference>
<dbReference type="PATRIC" id="fig|1195763.3.peg.3692"/>
<protein>
    <submittedName>
        <fullName evidence="1">Uncharacterized protein</fullName>
    </submittedName>
</protein>
<dbReference type="RefSeq" id="WP_047880163.1">
    <property type="nucleotide sequence ID" value="NZ_LDOT01000025.1"/>
</dbReference>
<evidence type="ECO:0000313" key="2">
    <source>
        <dbReference type="Proteomes" id="UP000036097"/>
    </source>
</evidence>
<name>A0A0J1JNN1_9GAMM</name>
<sequence>MVKFLLLSVVGLVAVMFVMQGTTRSERVSMAQVPPPSGPSFAVGKVFDGDWVGRRIDVSGDKICLQTRIVGTIKEGNVTFRLMYNNTQLKGWVSAQGKLDIYADNPRWGYRFTGNVIGDRIEGEWKVTNAPCHGTWYIEKTIT</sequence>
<proteinExistence type="predicted"/>
<dbReference type="OrthoDB" id="5881038at2"/>
<dbReference type="AlphaFoldDB" id="A0A0J1JNN1"/>
<reference evidence="1 2" key="1">
    <citation type="submission" date="2015-05" db="EMBL/GenBank/DDBJ databases">
        <title>Photobacterium galathea sp. nov.</title>
        <authorList>
            <person name="Machado H."/>
            <person name="Gram L."/>
        </authorList>
    </citation>
    <scope>NUCLEOTIDE SEQUENCE [LARGE SCALE GENOMIC DNA]</scope>
    <source>
        <strain evidence="1 2">CGMCC 1.12159</strain>
    </source>
</reference>
<evidence type="ECO:0000313" key="1">
    <source>
        <dbReference type="EMBL" id="KLV03837.1"/>
    </source>
</evidence>
<keyword evidence="2" id="KW-1185">Reference proteome</keyword>